<evidence type="ECO:0000256" key="3">
    <source>
        <dbReference type="ARBA" id="ARBA00022737"/>
    </source>
</evidence>
<feature type="compositionally biased region" description="Gly residues" evidence="4">
    <location>
        <begin position="106"/>
        <end position="118"/>
    </location>
</feature>
<dbReference type="GO" id="GO:0005096">
    <property type="term" value="F:GTPase activator activity"/>
    <property type="evidence" value="ECO:0007669"/>
    <property type="project" value="UniProtKB-KW"/>
</dbReference>
<proteinExistence type="predicted"/>
<dbReference type="GO" id="GO:0048471">
    <property type="term" value="C:perinuclear region of cytoplasm"/>
    <property type="evidence" value="ECO:0007669"/>
    <property type="project" value="TreeGrafter"/>
</dbReference>
<evidence type="ECO:0000313" key="6">
    <source>
        <dbReference type="Proteomes" id="UP001286313"/>
    </source>
</evidence>
<name>A0AAE1FGA3_PETCI</name>
<dbReference type="Proteomes" id="UP001286313">
    <property type="component" value="Unassembled WGS sequence"/>
</dbReference>
<dbReference type="EMBL" id="JAWQEG010002292">
    <property type="protein sequence ID" value="KAK3872899.1"/>
    <property type="molecule type" value="Genomic_DNA"/>
</dbReference>
<protein>
    <submittedName>
        <fullName evidence="5">Uncharacterized protein</fullName>
    </submittedName>
</protein>
<dbReference type="Gene3D" id="3.80.10.10">
    <property type="entry name" value="Ribonuclease Inhibitor"/>
    <property type="match status" value="1"/>
</dbReference>
<dbReference type="InterPro" id="IPR032675">
    <property type="entry name" value="LRR_dom_sf"/>
</dbReference>
<keyword evidence="1" id="KW-0343">GTPase activation</keyword>
<evidence type="ECO:0000256" key="1">
    <source>
        <dbReference type="ARBA" id="ARBA00022468"/>
    </source>
</evidence>
<accession>A0AAE1FGA3</accession>
<sequence>MMVEELRVYCIRVIAKNVTEVTPLGHLSTRDLAEVCADLSPDLPLTLALSLPLTDLYWLRRARAHYPPPHVALQGGTRGSRGMEDGVHEGVPEPCPLLHPPRSKGRGGVGGGRKEGGGVVGGGWKRHITVVSLLQLCGQELTSLTLPSLPQQARKSEGVSGESATTSPDLPQLLHLLPRLQVLSLRYRDVSEGGSEGRGGGGGRGESSAGATLQEVAALASALTTATPALTQLRISESCLDDVKVEELVSGLRTHPALTSLDLRHNSLTSSSIPFLIDLITSIPLKLLNLQHNDIGVEGTELLSVALARTPYLSLEALLMDLNPLGSAGGVAILKGAAEGGRRGGRGGGGGDPPKEVVESAKASGARVLLSNLNGTTYFLGQVSRGRQLAPPLTGLQEHLARLPPLHDPLTQHLGPLPQLHGLHLHPKDFTLEEELRGMCLFTKNGNTIINSYD</sequence>
<feature type="region of interest" description="Disordered" evidence="4">
    <location>
        <begin position="92"/>
        <end position="118"/>
    </location>
</feature>
<dbReference type="PANTHER" id="PTHR24113">
    <property type="entry name" value="RAN GTPASE-ACTIVATING PROTEIN 1"/>
    <property type="match status" value="1"/>
</dbReference>
<dbReference type="SUPFAM" id="SSF52047">
    <property type="entry name" value="RNI-like"/>
    <property type="match status" value="1"/>
</dbReference>
<dbReference type="GO" id="GO:0005634">
    <property type="term" value="C:nucleus"/>
    <property type="evidence" value="ECO:0007669"/>
    <property type="project" value="TreeGrafter"/>
</dbReference>
<keyword evidence="6" id="KW-1185">Reference proteome</keyword>
<feature type="region of interest" description="Disordered" evidence="4">
    <location>
        <begin position="148"/>
        <end position="171"/>
    </location>
</feature>
<evidence type="ECO:0000313" key="5">
    <source>
        <dbReference type="EMBL" id="KAK3872899.1"/>
    </source>
</evidence>
<dbReference type="GO" id="GO:0006913">
    <property type="term" value="P:nucleocytoplasmic transport"/>
    <property type="evidence" value="ECO:0007669"/>
    <property type="project" value="TreeGrafter"/>
</dbReference>
<evidence type="ECO:0000256" key="4">
    <source>
        <dbReference type="SAM" id="MobiDB-lite"/>
    </source>
</evidence>
<keyword evidence="3" id="KW-0677">Repeat</keyword>
<dbReference type="GO" id="GO:0031267">
    <property type="term" value="F:small GTPase binding"/>
    <property type="evidence" value="ECO:0007669"/>
    <property type="project" value="TreeGrafter"/>
</dbReference>
<dbReference type="PANTHER" id="PTHR24113:SF12">
    <property type="entry name" value="RAN GTPASE-ACTIVATING PROTEIN 1"/>
    <property type="match status" value="1"/>
</dbReference>
<organism evidence="5 6">
    <name type="scientific">Petrolisthes cinctipes</name>
    <name type="common">Flat porcelain crab</name>
    <dbReference type="NCBI Taxonomy" id="88211"/>
    <lineage>
        <taxon>Eukaryota</taxon>
        <taxon>Metazoa</taxon>
        <taxon>Ecdysozoa</taxon>
        <taxon>Arthropoda</taxon>
        <taxon>Crustacea</taxon>
        <taxon>Multicrustacea</taxon>
        <taxon>Malacostraca</taxon>
        <taxon>Eumalacostraca</taxon>
        <taxon>Eucarida</taxon>
        <taxon>Decapoda</taxon>
        <taxon>Pleocyemata</taxon>
        <taxon>Anomura</taxon>
        <taxon>Galatheoidea</taxon>
        <taxon>Porcellanidae</taxon>
        <taxon>Petrolisthes</taxon>
    </lineage>
</organism>
<dbReference type="InterPro" id="IPR027038">
    <property type="entry name" value="RanGap"/>
</dbReference>
<reference evidence="5" key="1">
    <citation type="submission" date="2023-10" db="EMBL/GenBank/DDBJ databases">
        <title>Genome assemblies of two species of porcelain crab, Petrolisthes cinctipes and Petrolisthes manimaculis (Anomura: Porcellanidae).</title>
        <authorList>
            <person name="Angst P."/>
        </authorList>
    </citation>
    <scope>NUCLEOTIDE SEQUENCE</scope>
    <source>
        <strain evidence="5">PB745_01</strain>
        <tissue evidence="5">Gill</tissue>
    </source>
</reference>
<dbReference type="AlphaFoldDB" id="A0AAE1FGA3"/>
<comment type="caution">
    <text evidence="5">The sequence shown here is derived from an EMBL/GenBank/DDBJ whole genome shotgun (WGS) entry which is preliminary data.</text>
</comment>
<gene>
    <name evidence="5" type="ORF">Pcinc_022060</name>
</gene>
<keyword evidence="2" id="KW-0433">Leucine-rich repeat</keyword>
<dbReference type="GO" id="GO:0005829">
    <property type="term" value="C:cytosol"/>
    <property type="evidence" value="ECO:0007669"/>
    <property type="project" value="TreeGrafter"/>
</dbReference>
<evidence type="ECO:0000256" key="2">
    <source>
        <dbReference type="ARBA" id="ARBA00022614"/>
    </source>
</evidence>